<feature type="transmembrane region" description="Helical" evidence="1">
    <location>
        <begin position="196"/>
        <end position="213"/>
    </location>
</feature>
<feature type="transmembrane region" description="Helical" evidence="1">
    <location>
        <begin position="345"/>
        <end position="365"/>
    </location>
</feature>
<evidence type="ECO:0008006" key="4">
    <source>
        <dbReference type="Google" id="ProtNLM"/>
    </source>
</evidence>
<evidence type="ECO:0000256" key="1">
    <source>
        <dbReference type="SAM" id="Phobius"/>
    </source>
</evidence>
<evidence type="ECO:0000313" key="3">
    <source>
        <dbReference type="Proteomes" id="UP001501637"/>
    </source>
</evidence>
<accession>A0ABP6MNU6</accession>
<feature type="transmembrane region" description="Helical" evidence="1">
    <location>
        <begin position="371"/>
        <end position="390"/>
    </location>
</feature>
<feature type="transmembrane region" description="Helical" evidence="1">
    <location>
        <begin position="397"/>
        <end position="418"/>
    </location>
</feature>
<feature type="transmembrane region" description="Helical" evidence="1">
    <location>
        <begin position="35"/>
        <end position="58"/>
    </location>
</feature>
<keyword evidence="3" id="KW-1185">Reference proteome</keyword>
<keyword evidence="1" id="KW-1133">Transmembrane helix</keyword>
<dbReference type="Proteomes" id="UP001501637">
    <property type="component" value="Unassembled WGS sequence"/>
</dbReference>
<gene>
    <name evidence="2" type="ORF">GCM10010449_48570</name>
</gene>
<reference evidence="3" key="1">
    <citation type="journal article" date="2019" name="Int. J. Syst. Evol. Microbiol.">
        <title>The Global Catalogue of Microorganisms (GCM) 10K type strain sequencing project: providing services to taxonomists for standard genome sequencing and annotation.</title>
        <authorList>
            <consortium name="The Broad Institute Genomics Platform"/>
            <consortium name="The Broad Institute Genome Sequencing Center for Infectious Disease"/>
            <person name="Wu L."/>
            <person name="Ma J."/>
        </authorList>
    </citation>
    <scope>NUCLEOTIDE SEQUENCE [LARGE SCALE GENOMIC DNA]</scope>
    <source>
        <strain evidence="3">JCM 9092</strain>
    </source>
</reference>
<feature type="transmembrane region" description="Helical" evidence="1">
    <location>
        <begin position="129"/>
        <end position="150"/>
    </location>
</feature>
<feature type="transmembrane region" description="Helical" evidence="1">
    <location>
        <begin position="219"/>
        <end position="239"/>
    </location>
</feature>
<name>A0ABP6MNU6_9ACTN</name>
<comment type="caution">
    <text evidence="2">The sequence shown here is derived from an EMBL/GenBank/DDBJ whole genome shotgun (WGS) entry which is preliminary data.</text>
</comment>
<evidence type="ECO:0000313" key="2">
    <source>
        <dbReference type="EMBL" id="GAA3120852.1"/>
    </source>
</evidence>
<keyword evidence="1" id="KW-0812">Transmembrane</keyword>
<protein>
    <recommendedName>
        <fullName evidence="4">Integral membrane protein</fullName>
    </recommendedName>
</protein>
<feature type="transmembrane region" description="Helical" evidence="1">
    <location>
        <begin position="99"/>
        <end position="117"/>
    </location>
</feature>
<sequence length="524" mass="55485">MAVTTRLSGRLPSRLSGRLSGRLPSRLSARDDLPLLAACAAFALLSLTLVPLTLTLGWDEIVYASRFPPYAPATPFSAPRTRGVPLLISPVAAWSDSTVLLRVWLTLLSTAALYLGFRPWLRVLAHRPAAVGVAAGLYGSLWFALFYANAAMPNHYTAMGITAAVGLFLSASPGRLAHAGIAAGLAVAALMRPNDGAAVALPLLVAALLVPAWRTWGRVLAVVGGVVAGLLPWVVEAYVRFGGVRERLTAASDVQGGLRPLAAIEAQFTALDGPLLCRPCGADQLRIVAAEWWILLPLLVAAGLWATGRASGATGRTEQTEQTEQMKRTEDGLADTAREVATRRALWLAVAVASAAALPYLLLVPYGAPRFLLPTHALLAIPAALGLLALADRAKRAVTVAIAALLVAHLAVQLPLAFGNAHIQAGARGDWARITDVLYEHGVRAPCLLEGNASVIPIAYVSGCSAAHQGDRRQPAALVLRGKEPPRWARDWRRHPVPDTYAPGWTVLVPPTTALRNTSTDMRS</sequence>
<dbReference type="EMBL" id="BAAAUG010000087">
    <property type="protein sequence ID" value="GAA3120852.1"/>
    <property type="molecule type" value="Genomic_DNA"/>
</dbReference>
<proteinExistence type="predicted"/>
<keyword evidence="1" id="KW-0472">Membrane</keyword>
<organism evidence="2 3">
    <name type="scientific">Streptomyces rectiviolaceus</name>
    <dbReference type="NCBI Taxonomy" id="332591"/>
    <lineage>
        <taxon>Bacteria</taxon>
        <taxon>Bacillati</taxon>
        <taxon>Actinomycetota</taxon>
        <taxon>Actinomycetes</taxon>
        <taxon>Kitasatosporales</taxon>
        <taxon>Streptomycetaceae</taxon>
        <taxon>Streptomyces</taxon>
    </lineage>
</organism>